<dbReference type="AlphaFoldDB" id="A0A6J4VHY8"/>
<reference evidence="2" key="1">
    <citation type="submission" date="2020-02" db="EMBL/GenBank/DDBJ databases">
        <authorList>
            <person name="Meier V. D."/>
        </authorList>
    </citation>
    <scope>NUCLEOTIDE SEQUENCE</scope>
    <source>
        <strain evidence="2">AVDCRST_MAG59</strain>
    </source>
</reference>
<evidence type="ECO:0000256" key="1">
    <source>
        <dbReference type="SAM" id="SignalP"/>
    </source>
</evidence>
<name>A0A6J4VHY8_9BACT</name>
<feature type="signal peptide" evidence="1">
    <location>
        <begin position="1"/>
        <end position="26"/>
    </location>
</feature>
<proteinExistence type="predicted"/>
<dbReference type="EMBL" id="CADCWF010000336">
    <property type="protein sequence ID" value="CAA9579810.1"/>
    <property type="molecule type" value="Genomic_DNA"/>
</dbReference>
<evidence type="ECO:0008006" key="3">
    <source>
        <dbReference type="Google" id="ProtNLM"/>
    </source>
</evidence>
<sequence>MTNPILLAALLALAPFAATPMPMVVATDLEADGVLLCRPGRDGMTLAYDHSMYGGEVREEFVGGDGGRLRRVTMTTANAAAAEYYAFDAGVERVGERFRIDVPAQEFAEVVVRVDRVGTHRLVVGERVVDLVPATGSSRRVSLGVRSVPLLARLMPGGC</sequence>
<feature type="chain" id="PRO_5027120580" description="DUF1850 domain-containing protein" evidence="1">
    <location>
        <begin position="27"/>
        <end position="159"/>
    </location>
</feature>
<protein>
    <recommendedName>
        <fullName evidence="3">DUF1850 domain-containing protein</fullName>
    </recommendedName>
</protein>
<accession>A0A6J4VHY8</accession>
<evidence type="ECO:0000313" key="2">
    <source>
        <dbReference type="EMBL" id="CAA9579810.1"/>
    </source>
</evidence>
<gene>
    <name evidence="2" type="ORF">AVDCRST_MAG59-4580</name>
</gene>
<keyword evidence="1" id="KW-0732">Signal</keyword>
<organism evidence="2">
    <name type="scientific">uncultured Thermomicrobiales bacterium</name>
    <dbReference type="NCBI Taxonomy" id="1645740"/>
    <lineage>
        <taxon>Bacteria</taxon>
        <taxon>Pseudomonadati</taxon>
        <taxon>Thermomicrobiota</taxon>
        <taxon>Thermomicrobia</taxon>
        <taxon>Thermomicrobiales</taxon>
        <taxon>environmental samples</taxon>
    </lineage>
</organism>